<dbReference type="Gene3D" id="1.20.1600.10">
    <property type="entry name" value="Outer membrane efflux proteins (OEP)"/>
    <property type="match status" value="1"/>
</dbReference>
<evidence type="ECO:0000256" key="5">
    <source>
        <dbReference type="ARBA" id="ARBA00022692"/>
    </source>
</evidence>
<dbReference type="GO" id="GO:1990281">
    <property type="term" value="C:efflux pump complex"/>
    <property type="evidence" value="ECO:0007669"/>
    <property type="project" value="TreeGrafter"/>
</dbReference>
<dbReference type="OrthoDB" id="9814032at2"/>
<dbReference type="SUPFAM" id="SSF56954">
    <property type="entry name" value="Outer membrane efflux proteins (OEP)"/>
    <property type="match status" value="1"/>
</dbReference>
<dbReference type="KEGG" id="vai:BU251_01765"/>
<comment type="subcellular location">
    <subcellularLocation>
        <location evidence="1">Cell outer membrane</location>
    </subcellularLocation>
</comment>
<dbReference type="GO" id="GO:0015562">
    <property type="term" value="F:efflux transmembrane transporter activity"/>
    <property type="evidence" value="ECO:0007669"/>
    <property type="project" value="InterPro"/>
</dbReference>
<dbReference type="GO" id="GO:0008233">
    <property type="term" value="F:peptidase activity"/>
    <property type="evidence" value="ECO:0007669"/>
    <property type="project" value="UniProtKB-KW"/>
</dbReference>
<dbReference type="AlphaFoldDB" id="A0A410P367"/>
<keyword evidence="5" id="KW-0812">Transmembrane</keyword>
<protein>
    <submittedName>
        <fullName evidence="9">Alkaline protease secretion protein AprF</fullName>
    </submittedName>
</protein>
<keyword evidence="7" id="KW-0998">Cell outer membrane</keyword>
<name>A0A410P367_VELA1</name>
<dbReference type="RefSeq" id="WP_128699181.1">
    <property type="nucleotide sequence ID" value="NZ_CP019384.1"/>
</dbReference>
<evidence type="ECO:0000256" key="2">
    <source>
        <dbReference type="ARBA" id="ARBA00007613"/>
    </source>
</evidence>
<evidence type="ECO:0000256" key="4">
    <source>
        <dbReference type="ARBA" id="ARBA00022452"/>
    </source>
</evidence>
<evidence type="ECO:0000313" key="9">
    <source>
        <dbReference type="EMBL" id="QAT16542.1"/>
    </source>
</evidence>
<dbReference type="EMBL" id="CP019384">
    <property type="protein sequence ID" value="QAT16542.1"/>
    <property type="molecule type" value="Genomic_DNA"/>
</dbReference>
<dbReference type="InterPro" id="IPR051906">
    <property type="entry name" value="TolC-like"/>
</dbReference>
<keyword evidence="6" id="KW-0472">Membrane</keyword>
<dbReference type="GO" id="GO:0006508">
    <property type="term" value="P:proteolysis"/>
    <property type="evidence" value="ECO:0007669"/>
    <property type="project" value="UniProtKB-KW"/>
</dbReference>
<keyword evidence="9" id="KW-0378">Hydrolase</keyword>
<keyword evidence="4" id="KW-1134">Transmembrane beta strand</keyword>
<dbReference type="GO" id="GO:0009279">
    <property type="term" value="C:cell outer membrane"/>
    <property type="evidence" value="ECO:0007669"/>
    <property type="project" value="UniProtKB-SubCell"/>
</dbReference>
<sequence length="460" mass="51614">MKQNRRNAILAALVFAGAFFAADMALAADAAPQPQPPQKEVQVLTISQGIAMVLHDSRLIRVALPGKDMAFQDSMMARSALLPHFQAAASQTFNRYASAVKFGSTTAGTADKNYYSYGFDVYQTLFDFGKSLSQYQASKELVKASDAHIDSIKRLAILEFIVAYFDLLEAEKMIVVAEKEVESLASYLNDVEHLYEHGSAVKNDLLPAQVRLADAKQKLIAARSAREIAAARLNDILALPLRQKVVVRDMEMKPPEIPEMEEAWSIAVKERPEVVFYEDQIRASALSVRSKAAENLPTIYADGGYAYTKNQYEVHQDNAYIALGAKVNLYDGGNAQADMFKERARQRQLREEKNKVTEDIKFEIEDSYLTLKDAREKVVVARDVLSQAAENVRFYRAKYAAGAANTTEVLEAITLETKAQTNYFESDYEVKRSYAKLMYSMGIDLTLLYETMEKTHEHVK</sequence>
<dbReference type="GO" id="GO:0015288">
    <property type="term" value="F:porin activity"/>
    <property type="evidence" value="ECO:0007669"/>
    <property type="project" value="TreeGrafter"/>
</dbReference>
<proteinExistence type="inferred from homology"/>
<dbReference type="Pfam" id="PF02321">
    <property type="entry name" value="OEP"/>
    <property type="match status" value="2"/>
</dbReference>
<dbReference type="InterPro" id="IPR003423">
    <property type="entry name" value="OMP_efflux"/>
</dbReference>
<evidence type="ECO:0000313" key="10">
    <source>
        <dbReference type="Proteomes" id="UP000287243"/>
    </source>
</evidence>
<reference evidence="9 10" key="1">
    <citation type="submission" date="2017-01" db="EMBL/GenBank/DDBJ databases">
        <title>First insights into the biology of 'candidatus Vampirococcus archaeovorus'.</title>
        <authorList>
            <person name="Kizina J."/>
            <person name="Jordan S."/>
            <person name="Stueber K."/>
            <person name="Reinhardt R."/>
            <person name="Harder J."/>
        </authorList>
    </citation>
    <scope>NUCLEOTIDE SEQUENCE [LARGE SCALE GENOMIC DNA]</scope>
    <source>
        <strain evidence="9 10">LiM</strain>
    </source>
</reference>
<evidence type="ECO:0000256" key="1">
    <source>
        <dbReference type="ARBA" id="ARBA00004442"/>
    </source>
</evidence>
<evidence type="ECO:0000256" key="3">
    <source>
        <dbReference type="ARBA" id="ARBA00022448"/>
    </source>
</evidence>
<dbReference type="Proteomes" id="UP000287243">
    <property type="component" value="Chromosome"/>
</dbReference>
<keyword evidence="8" id="KW-0732">Signal</keyword>
<keyword evidence="10" id="KW-1185">Reference proteome</keyword>
<keyword evidence="9" id="KW-0645">Protease</keyword>
<accession>A0A410P367</accession>
<organism evidence="9 10">
    <name type="scientific">Velamenicoccus archaeovorus</name>
    <dbReference type="NCBI Taxonomy" id="1930593"/>
    <lineage>
        <taxon>Bacteria</taxon>
        <taxon>Pseudomonadati</taxon>
        <taxon>Candidatus Omnitrophota</taxon>
        <taxon>Candidatus Velamenicoccus</taxon>
    </lineage>
</organism>
<gene>
    <name evidence="9" type="ORF">BU251_01765</name>
</gene>
<evidence type="ECO:0000256" key="8">
    <source>
        <dbReference type="SAM" id="SignalP"/>
    </source>
</evidence>
<feature type="signal peptide" evidence="8">
    <location>
        <begin position="1"/>
        <end position="27"/>
    </location>
</feature>
<dbReference type="PANTHER" id="PTHR30026:SF20">
    <property type="entry name" value="OUTER MEMBRANE PROTEIN TOLC"/>
    <property type="match status" value="1"/>
</dbReference>
<evidence type="ECO:0000256" key="6">
    <source>
        <dbReference type="ARBA" id="ARBA00023136"/>
    </source>
</evidence>
<comment type="similarity">
    <text evidence="2">Belongs to the outer membrane factor (OMF) (TC 1.B.17) family.</text>
</comment>
<feature type="chain" id="PRO_5019125699" evidence="8">
    <location>
        <begin position="28"/>
        <end position="460"/>
    </location>
</feature>
<keyword evidence="3" id="KW-0813">Transport</keyword>
<dbReference type="PANTHER" id="PTHR30026">
    <property type="entry name" value="OUTER MEMBRANE PROTEIN TOLC"/>
    <property type="match status" value="1"/>
</dbReference>
<evidence type="ECO:0000256" key="7">
    <source>
        <dbReference type="ARBA" id="ARBA00023237"/>
    </source>
</evidence>